<dbReference type="Proteomes" id="UP000886335">
    <property type="component" value="Unassembled WGS sequence"/>
</dbReference>
<dbReference type="InterPro" id="IPR038619">
    <property type="entry name" value="MraZ_sf"/>
</dbReference>
<dbReference type="Pfam" id="PF02381">
    <property type="entry name" value="MraZ"/>
    <property type="match status" value="2"/>
</dbReference>
<dbReference type="InterPro" id="IPR037914">
    <property type="entry name" value="SpoVT-AbrB_sf"/>
</dbReference>
<organism evidence="9">
    <name type="scientific">Prosthecochloris aestuarii</name>
    <dbReference type="NCBI Taxonomy" id="1102"/>
    <lineage>
        <taxon>Bacteria</taxon>
        <taxon>Pseudomonadati</taxon>
        <taxon>Chlorobiota</taxon>
        <taxon>Chlorobiia</taxon>
        <taxon>Chlorobiales</taxon>
        <taxon>Chlorobiaceae</taxon>
        <taxon>Prosthecochloris</taxon>
    </lineage>
</organism>
<evidence type="ECO:0000256" key="3">
    <source>
        <dbReference type="ARBA" id="ARBA00022737"/>
    </source>
</evidence>
<gene>
    <name evidence="7 9" type="primary">mraZ</name>
    <name evidence="9" type="ORF">ENN50_00335</name>
</gene>
<dbReference type="PANTHER" id="PTHR34701">
    <property type="entry name" value="TRANSCRIPTIONAL REGULATOR MRAZ"/>
    <property type="match status" value="1"/>
</dbReference>
<dbReference type="AlphaFoldDB" id="A0A831SNL4"/>
<evidence type="ECO:0000256" key="5">
    <source>
        <dbReference type="ARBA" id="ARBA00023125"/>
    </source>
</evidence>
<dbReference type="GO" id="GO:0005737">
    <property type="term" value="C:cytoplasm"/>
    <property type="evidence" value="ECO:0007669"/>
    <property type="project" value="UniProtKB-UniRule"/>
</dbReference>
<dbReference type="InterPro" id="IPR035644">
    <property type="entry name" value="MraZ_C"/>
</dbReference>
<evidence type="ECO:0000256" key="6">
    <source>
        <dbReference type="ARBA" id="ARBA00023163"/>
    </source>
</evidence>
<keyword evidence="6 7" id="KW-0804">Transcription</keyword>
<name>A0A831SNL4_PROAE</name>
<dbReference type="SUPFAM" id="SSF89447">
    <property type="entry name" value="AbrB/MazE/MraZ-like"/>
    <property type="match status" value="1"/>
</dbReference>
<evidence type="ECO:0000256" key="4">
    <source>
        <dbReference type="ARBA" id="ARBA00023015"/>
    </source>
</evidence>
<dbReference type="GO" id="GO:0003700">
    <property type="term" value="F:DNA-binding transcription factor activity"/>
    <property type="evidence" value="ECO:0007669"/>
    <property type="project" value="UniProtKB-UniRule"/>
</dbReference>
<keyword evidence="4 7" id="KW-0805">Transcription regulation</keyword>
<evidence type="ECO:0000256" key="2">
    <source>
        <dbReference type="ARBA" id="ARBA00022490"/>
    </source>
</evidence>
<dbReference type="GO" id="GO:0009295">
    <property type="term" value="C:nucleoid"/>
    <property type="evidence" value="ECO:0007669"/>
    <property type="project" value="UniProtKB-SubCell"/>
</dbReference>
<sequence>MPGFIGKEQHAIDDKGRLMIPARFRRRMAVAPAEAGQARERGDLLPSCLYAMKVPGGSIELYEPDIWEEKEQAIMRLSDFNPDERLLKTLLYESLDCVDMDRQGRIALSKEFLEHAGIERDVVVIGASLKLILMSPPVLSRVVRENASRVHVLAGKYF</sequence>
<dbReference type="NCBIfam" id="NF001476">
    <property type="entry name" value="PRK00326.2-2"/>
    <property type="match status" value="1"/>
</dbReference>
<dbReference type="HAMAP" id="MF_01008">
    <property type="entry name" value="MraZ"/>
    <property type="match status" value="1"/>
</dbReference>
<comment type="caution">
    <text evidence="9">The sequence shown here is derived from an EMBL/GenBank/DDBJ whole genome shotgun (WGS) entry which is preliminary data.</text>
</comment>
<evidence type="ECO:0000259" key="8">
    <source>
        <dbReference type="PROSITE" id="PS51740"/>
    </source>
</evidence>
<dbReference type="PROSITE" id="PS51740">
    <property type="entry name" value="SPOVT_ABRB"/>
    <property type="match status" value="2"/>
</dbReference>
<evidence type="ECO:0000256" key="1">
    <source>
        <dbReference type="ARBA" id="ARBA00013860"/>
    </source>
</evidence>
<accession>A0A831SNL4</accession>
<dbReference type="CDD" id="cd16320">
    <property type="entry name" value="MraZ_N"/>
    <property type="match status" value="1"/>
</dbReference>
<protein>
    <recommendedName>
        <fullName evidence="1 7">Transcriptional regulator MraZ</fullName>
    </recommendedName>
</protein>
<proteinExistence type="inferred from homology"/>
<dbReference type="PANTHER" id="PTHR34701:SF1">
    <property type="entry name" value="TRANSCRIPTIONAL REGULATOR MRAZ"/>
    <property type="match status" value="1"/>
</dbReference>
<reference evidence="9" key="1">
    <citation type="journal article" date="2020" name="mSystems">
        <title>Genome- and Community-Level Interaction Insights into Carbon Utilization and Element Cycling Functions of Hydrothermarchaeota in Hydrothermal Sediment.</title>
        <authorList>
            <person name="Zhou Z."/>
            <person name="Liu Y."/>
            <person name="Xu W."/>
            <person name="Pan J."/>
            <person name="Luo Z.H."/>
            <person name="Li M."/>
        </authorList>
    </citation>
    <scope>NUCLEOTIDE SEQUENCE [LARGE SCALE GENOMIC DNA]</scope>
    <source>
        <strain evidence="9">SpSt-1181</strain>
    </source>
</reference>
<keyword evidence="2 7" id="KW-0963">Cytoplasm</keyword>
<comment type="subcellular location">
    <subcellularLocation>
        <location evidence="7">Cytoplasm</location>
        <location evidence="7">Nucleoid</location>
    </subcellularLocation>
</comment>
<feature type="domain" description="SpoVT-AbrB" evidence="8">
    <location>
        <begin position="95"/>
        <end position="139"/>
    </location>
</feature>
<dbReference type="InterPro" id="IPR035642">
    <property type="entry name" value="MraZ_N"/>
</dbReference>
<dbReference type="InterPro" id="IPR007159">
    <property type="entry name" value="SpoVT-AbrB_dom"/>
</dbReference>
<comment type="subunit">
    <text evidence="7">Forms oligomers.</text>
</comment>
<dbReference type="InterPro" id="IPR020603">
    <property type="entry name" value="MraZ_dom"/>
</dbReference>
<dbReference type="EMBL" id="DSBW01000009">
    <property type="protein sequence ID" value="HED30151.1"/>
    <property type="molecule type" value="Genomic_DNA"/>
</dbReference>
<dbReference type="Gene3D" id="3.40.1550.20">
    <property type="entry name" value="Transcriptional regulator MraZ domain"/>
    <property type="match status" value="1"/>
</dbReference>
<evidence type="ECO:0000256" key="7">
    <source>
        <dbReference type="HAMAP-Rule" id="MF_01008"/>
    </source>
</evidence>
<keyword evidence="5 7" id="KW-0238">DNA-binding</keyword>
<keyword evidence="3" id="KW-0677">Repeat</keyword>
<dbReference type="CDD" id="cd16321">
    <property type="entry name" value="MraZ_C"/>
    <property type="match status" value="1"/>
</dbReference>
<dbReference type="GO" id="GO:2000143">
    <property type="term" value="P:negative regulation of DNA-templated transcription initiation"/>
    <property type="evidence" value="ECO:0007669"/>
    <property type="project" value="TreeGrafter"/>
</dbReference>
<comment type="similarity">
    <text evidence="7">Belongs to the MraZ family.</text>
</comment>
<evidence type="ECO:0000313" key="9">
    <source>
        <dbReference type="EMBL" id="HED30151.1"/>
    </source>
</evidence>
<dbReference type="GO" id="GO:0000976">
    <property type="term" value="F:transcription cis-regulatory region binding"/>
    <property type="evidence" value="ECO:0007669"/>
    <property type="project" value="TreeGrafter"/>
</dbReference>
<feature type="domain" description="SpoVT-AbrB" evidence="8">
    <location>
        <begin position="7"/>
        <end position="66"/>
    </location>
</feature>
<dbReference type="InterPro" id="IPR003444">
    <property type="entry name" value="MraZ"/>
</dbReference>